<keyword evidence="1" id="KW-0472">Membrane</keyword>
<feature type="transmembrane region" description="Helical" evidence="1">
    <location>
        <begin position="83"/>
        <end position="103"/>
    </location>
</feature>
<gene>
    <name evidence="2" type="ORF">ARMOST_07272</name>
</gene>
<proteinExistence type="predicted"/>
<dbReference type="Proteomes" id="UP000219338">
    <property type="component" value="Unassembled WGS sequence"/>
</dbReference>
<keyword evidence="3" id="KW-1185">Reference proteome</keyword>
<organism evidence="2 3">
    <name type="scientific">Armillaria ostoyae</name>
    <name type="common">Armillaria root rot fungus</name>
    <dbReference type="NCBI Taxonomy" id="47428"/>
    <lineage>
        <taxon>Eukaryota</taxon>
        <taxon>Fungi</taxon>
        <taxon>Dikarya</taxon>
        <taxon>Basidiomycota</taxon>
        <taxon>Agaricomycotina</taxon>
        <taxon>Agaricomycetes</taxon>
        <taxon>Agaricomycetidae</taxon>
        <taxon>Agaricales</taxon>
        <taxon>Marasmiineae</taxon>
        <taxon>Physalacriaceae</taxon>
        <taxon>Armillaria</taxon>
    </lineage>
</organism>
<dbReference type="STRING" id="47428.A0A284R5D3"/>
<reference evidence="3" key="1">
    <citation type="journal article" date="2017" name="Nat. Ecol. Evol.">
        <title>Genome expansion and lineage-specific genetic innovations in the forest pathogenic fungi Armillaria.</title>
        <authorList>
            <person name="Sipos G."/>
            <person name="Prasanna A.N."/>
            <person name="Walter M.C."/>
            <person name="O'Connor E."/>
            <person name="Balint B."/>
            <person name="Krizsan K."/>
            <person name="Kiss B."/>
            <person name="Hess J."/>
            <person name="Varga T."/>
            <person name="Slot J."/>
            <person name="Riley R."/>
            <person name="Boka B."/>
            <person name="Rigling D."/>
            <person name="Barry K."/>
            <person name="Lee J."/>
            <person name="Mihaltcheva S."/>
            <person name="LaButti K."/>
            <person name="Lipzen A."/>
            <person name="Waldron R."/>
            <person name="Moloney N.M."/>
            <person name="Sperisen C."/>
            <person name="Kredics L."/>
            <person name="Vagvoelgyi C."/>
            <person name="Patrignani A."/>
            <person name="Fitzpatrick D."/>
            <person name="Nagy I."/>
            <person name="Doyle S."/>
            <person name="Anderson J.B."/>
            <person name="Grigoriev I.V."/>
            <person name="Gueldener U."/>
            <person name="Muensterkoetter M."/>
            <person name="Nagy L.G."/>
        </authorList>
    </citation>
    <scope>NUCLEOTIDE SEQUENCE [LARGE SCALE GENOMIC DNA]</scope>
    <source>
        <strain evidence="3">C18/9</strain>
    </source>
</reference>
<name>A0A284R5D3_ARMOS</name>
<sequence>MERRINDTATGRAFDVLQISGAAGFLLIVLTAVLSRHVQRHVTWLSFCISWIISCISYTLLVFTGTNGSEEVPFALCVTQAALIYGAPVLTGGTTFSLAFYMHTHVKASLDDTSLGVDTFWLILGPYLIGLGFFSEFLLQPSLVHKAQNYCDIASPFPSKASALVVALAATGVVLISVFVAVQLYRNRRRLGHDALHVTAAIRVIFFGIVGFLGFVISAVYIITWNQGPEFDIILALVPNFGVVIFGSQADILHAWIALLKGR</sequence>
<evidence type="ECO:0008006" key="4">
    <source>
        <dbReference type="Google" id="ProtNLM"/>
    </source>
</evidence>
<feature type="transmembrane region" description="Helical" evidence="1">
    <location>
        <begin position="237"/>
        <end position="260"/>
    </location>
</feature>
<feature type="transmembrane region" description="Helical" evidence="1">
    <location>
        <begin position="163"/>
        <end position="184"/>
    </location>
</feature>
<evidence type="ECO:0000313" key="2">
    <source>
        <dbReference type="EMBL" id="SJL03915.1"/>
    </source>
</evidence>
<keyword evidence="1" id="KW-1133">Transmembrane helix</keyword>
<feature type="transmembrane region" description="Helical" evidence="1">
    <location>
        <begin position="16"/>
        <end position="35"/>
    </location>
</feature>
<feature type="transmembrane region" description="Helical" evidence="1">
    <location>
        <begin position="115"/>
        <end position="134"/>
    </location>
</feature>
<dbReference type="EMBL" id="FUEG01000004">
    <property type="protein sequence ID" value="SJL03915.1"/>
    <property type="molecule type" value="Genomic_DNA"/>
</dbReference>
<dbReference type="AlphaFoldDB" id="A0A284R5D3"/>
<evidence type="ECO:0000256" key="1">
    <source>
        <dbReference type="SAM" id="Phobius"/>
    </source>
</evidence>
<dbReference type="OMA" id="ISWIISC"/>
<feature type="transmembrane region" description="Helical" evidence="1">
    <location>
        <begin position="204"/>
        <end position="225"/>
    </location>
</feature>
<dbReference type="OrthoDB" id="2988301at2759"/>
<feature type="transmembrane region" description="Helical" evidence="1">
    <location>
        <begin position="42"/>
        <end position="63"/>
    </location>
</feature>
<accession>A0A284R5D3</accession>
<evidence type="ECO:0000313" key="3">
    <source>
        <dbReference type="Proteomes" id="UP000219338"/>
    </source>
</evidence>
<protein>
    <recommendedName>
        <fullName evidence="4">G-protein coupled receptors family 3 profile domain-containing protein</fullName>
    </recommendedName>
</protein>
<keyword evidence="1" id="KW-0812">Transmembrane</keyword>